<evidence type="ECO:0000313" key="1">
    <source>
        <dbReference type="EMBL" id="EOB01858.1"/>
    </source>
</evidence>
<organism evidence="1 2">
    <name type="scientific">Anas platyrhynchos</name>
    <name type="common">Mallard</name>
    <name type="synonym">Anas boschas</name>
    <dbReference type="NCBI Taxonomy" id="8839"/>
    <lineage>
        <taxon>Eukaryota</taxon>
        <taxon>Metazoa</taxon>
        <taxon>Chordata</taxon>
        <taxon>Craniata</taxon>
        <taxon>Vertebrata</taxon>
        <taxon>Euteleostomi</taxon>
        <taxon>Archelosauria</taxon>
        <taxon>Archosauria</taxon>
        <taxon>Dinosauria</taxon>
        <taxon>Saurischia</taxon>
        <taxon>Theropoda</taxon>
        <taxon>Coelurosauria</taxon>
        <taxon>Aves</taxon>
        <taxon>Neognathae</taxon>
        <taxon>Galloanserae</taxon>
        <taxon>Anseriformes</taxon>
        <taxon>Anatidae</taxon>
        <taxon>Anatinae</taxon>
        <taxon>Anas</taxon>
    </lineage>
</organism>
<dbReference type="EMBL" id="KB743031">
    <property type="protein sequence ID" value="EOB01858.1"/>
    <property type="molecule type" value="Genomic_DNA"/>
</dbReference>
<protein>
    <submittedName>
        <fullName evidence="1">Uncharacterized protein</fullName>
    </submittedName>
</protein>
<proteinExistence type="predicted"/>
<dbReference type="AlphaFoldDB" id="R0LN81"/>
<name>R0LN81_ANAPL</name>
<sequence length="781" mass="85583">MSVIIIVTNTQYLEDLPTTMFSANTVTAVSQKNSKRFAVILSAFAVLTSMKHIAKDALSDLYITVTPAVNALTALAEVDVTGYCESDYLCLLPHKLTVDIGLTTKVLSNVPPLFFSAEEISSCKVTKYGLMGNIGRRISPTHCYVQPSNSVLAGSKQHTNSCAITNDGVVYTVRWGQEQVARFKCLRGRTEPGLPQSCAYTCYRHAGSSQRVQGLGADNKQTFESTTWKLNDWQTTSPHEKLCYSNTIVIICEAKLRRCGKMHASSHLSSDPSKLSTAAQTAAVINKCYAEERLVCCCIVGVYVVHAQCGLLEGTEHRQTPMALSFFLSSFSRHCPSQFEKAAAAVRFLTWGVFKQPVLVWSDKQKLPFTPCRKGNAAVGYWCTCKHYRQSLAGGRERSTNGKNVEMEGESCELFCEQASLSSSLATPQVMCNALRATIHTLTGLLQMSQEIPRGTTRSNMQQPSGPWHVNDFATTRKDAKEMLFSQAAKQTAREISDHWKSPSVASGNLSDTAEVCVQGDAPTQDRSVCKEMHQRRTEMFHLRSHSSLPPAPAPRALAEAAQVFFPALCMGTVHWKDAGALGEENCHDFKNGKREWDKVKLIKGKDLSAGARSKYFHCPQKQGALGDKLLSTRGLVSARRSTDTLGSRLQQALPGLRAAVLALDIMALPGRARDDPVGCRKTAISPRGALIEIRLWSSSEEEGDHFTFSEGSGIKSAHGILTLRPSASFWNSTYRNSAAKATEIILAAEDVTYGDRGQDVPQSLQKALVDHFTVENSEVD</sequence>
<evidence type="ECO:0000313" key="2">
    <source>
        <dbReference type="Proteomes" id="UP000296049"/>
    </source>
</evidence>
<dbReference type="Proteomes" id="UP000296049">
    <property type="component" value="Unassembled WGS sequence"/>
</dbReference>
<accession>R0LN81</accession>
<reference evidence="2" key="1">
    <citation type="journal article" date="2013" name="Nat. Genet.">
        <title>The duck genome and transcriptome provide insight into an avian influenza virus reservoir species.</title>
        <authorList>
            <person name="Huang Y."/>
            <person name="Li Y."/>
            <person name="Burt D.W."/>
            <person name="Chen H."/>
            <person name="Zhang Y."/>
            <person name="Qian W."/>
            <person name="Kim H."/>
            <person name="Gan S."/>
            <person name="Zhao Y."/>
            <person name="Li J."/>
            <person name="Yi K."/>
            <person name="Feng H."/>
            <person name="Zhu P."/>
            <person name="Li B."/>
            <person name="Liu Q."/>
            <person name="Fairley S."/>
            <person name="Magor K.E."/>
            <person name="Du Z."/>
            <person name="Hu X."/>
            <person name="Goodman L."/>
            <person name="Tafer H."/>
            <person name="Vignal A."/>
            <person name="Lee T."/>
            <person name="Kim K.W."/>
            <person name="Sheng Z."/>
            <person name="An Y."/>
            <person name="Searle S."/>
            <person name="Herrero J."/>
            <person name="Groenen M.A."/>
            <person name="Crooijmans R.P."/>
            <person name="Faraut T."/>
            <person name="Cai Q."/>
            <person name="Webster R.G."/>
            <person name="Aldridge J.R."/>
            <person name="Warren W.C."/>
            <person name="Bartschat S."/>
            <person name="Kehr S."/>
            <person name="Marz M."/>
            <person name="Stadler P.F."/>
            <person name="Smith J."/>
            <person name="Kraus R.H."/>
            <person name="Zhao Y."/>
            <person name="Ren L."/>
            <person name="Fei J."/>
            <person name="Morisson M."/>
            <person name="Kaiser P."/>
            <person name="Griffin D.K."/>
            <person name="Rao M."/>
            <person name="Pitel F."/>
            <person name="Wang J."/>
            <person name="Li N."/>
        </authorList>
    </citation>
    <scope>NUCLEOTIDE SEQUENCE [LARGE SCALE GENOMIC DNA]</scope>
</reference>
<gene>
    <name evidence="1" type="ORF">Anapl_12100</name>
</gene>
<keyword evidence="2" id="KW-1185">Reference proteome</keyword>